<dbReference type="SFLD" id="SFLDG01150">
    <property type="entry name" value="Main.1:_Beta-like"/>
    <property type="match status" value="1"/>
</dbReference>
<evidence type="ECO:0000313" key="4">
    <source>
        <dbReference type="Proteomes" id="UP000011682"/>
    </source>
</evidence>
<name>S9QA03_CYSF2</name>
<dbReference type="Gene3D" id="1.20.1050.10">
    <property type="match status" value="1"/>
</dbReference>
<dbReference type="CDD" id="cd03207">
    <property type="entry name" value="GST_C_8"/>
    <property type="match status" value="1"/>
</dbReference>
<dbReference type="Pfam" id="PF14497">
    <property type="entry name" value="GST_C_3"/>
    <property type="match status" value="1"/>
</dbReference>
<dbReference type="PANTHER" id="PTHR44051">
    <property type="entry name" value="GLUTATHIONE S-TRANSFERASE-RELATED"/>
    <property type="match status" value="1"/>
</dbReference>
<dbReference type="eggNOG" id="COG0625">
    <property type="taxonomic scope" value="Bacteria"/>
</dbReference>
<feature type="domain" description="GST C-terminal" evidence="2">
    <location>
        <begin position="85"/>
        <end position="199"/>
    </location>
</feature>
<gene>
    <name evidence="3" type="ORF">D187_004186</name>
</gene>
<dbReference type="SUPFAM" id="SSF47616">
    <property type="entry name" value="GST C-terminal domain-like"/>
    <property type="match status" value="1"/>
</dbReference>
<dbReference type="SFLD" id="SFLDS00019">
    <property type="entry name" value="Glutathione_Transferase_(cytos"/>
    <property type="match status" value="1"/>
</dbReference>
<proteinExistence type="predicted"/>
<evidence type="ECO:0000259" key="1">
    <source>
        <dbReference type="PROSITE" id="PS50404"/>
    </source>
</evidence>
<dbReference type="Gene3D" id="3.40.30.10">
    <property type="entry name" value="Glutaredoxin"/>
    <property type="match status" value="1"/>
</dbReference>
<evidence type="ECO:0000313" key="3">
    <source>
        <dbReference type="EMBL" id="EPX58149.1"/>
    </source>
</evidence>
<feature type="domain" description="GST N-terminal" evidence="1">
    <location>
        <begin position="1"/>
        <end position="79"/>
    </location>
</feature>
<dbReference type="EMBL" id="ANAH02000026">
    <property type="protein sequence ID" value="EPX58149.1"/>
    <property type="molecule type" value="Genomic_DNA"/>
</dbReference>
<dbReference type="OrthoDB" id="5740960at2"/>
<dbReference type="GO" id="GO:0016740">
    <property type="term" value="F:transferase activity"/>
    <property type="evidence" value="ECO:0007669"/>
    <property type="project" value="UniProtKB-KW"/>
</dbReference>
<dbReference type="InterPro" id="IPR004045">
    <property type="entry name" value="Glutathione_S-Trfase_N"/>
</dbReference>
<dbReference type="RefSeq" id="WP_002631629.1">
    <property type="nucleotide sequence ID" value="NZ_ANAH02000026.1"/>
</dbReference>
<dbReference type="InterPro" id="IPR040079">
    <property type="entry name" value="Glutathione_S-Trfase"/>
</dbReference>
<dbReference type="InterPro" id="IPR004046">
    <property type="entry name" value="GST_C"/>
</dbReference>
<protein>
    <submittedName>
        <fullName evidence="3">Glutathione S-transferase</fullName>
    </submittedName>
</protein>
<dbReference type="Proteomes" id="UP000011682">
    <property type="component" value="Unassembled WGS sequence"/>
</dbReference>
<sequence>MKLYFAPRTRATRARWLLEELEVPYTLVQVDLAKQEGRTPAHLALHPLGEVPVLVDGDVTLFESSAICLYLADLFPEKHLAPPLASAERGPYLQWMLFAEVTLEPVVLEHLRQTQLPDEQKKAEPAARPGRLDDVLTAIDKRLHGREFVAGGTFTAADLVLASLLHLANTLKLLERYPRLVEYVVRHTRRPALKRAVSG</sequence>
<dbReference type="SUPFAM" id="SSF52833">
    <property type="entry name" value="Thioredoxin-like"/>
    <property type="match status" value="1"/>
</dbReference>
<dbReference type="InterPro" id="IPR036249">
    <property type="entry name" value="Thioredoxin-like_sf"/>
</dbReference>
<dbReference type="PROSITE" id="PS50404">
    <property type="entry name" value="GST_NTER"/>
    <property type="match status" value="1"/>
</dbReference>
<organism evidence="3 4">
    <name type="scientific">Cystobacter fuscus (strain ATCC 25194 / DSM 2262 / NBRC 100088 / M29)</name>
    <dbReference type="NCBI Taxonomy" id="1242864"/>
    <lineage>
        <taxon>Bacteria</taxon>
        <taxon>Pseudomonadati</taxon>
        <taxon>Myxococcota</taxon>
        <taxon>Myxococcia</taxon>
        <taxon>Myxococcales</taxon>
        <taxon>Cystobacterineae</taxon>
        <taxon>Archangiaceae</taxon>
        <taxon>Cystobacter</taxon>
    </lineage>
</organism>
<dbReference type="InterPro" id="IPR010987">
    <property type="entry name" value="Glutathione-S-Trfase_C-like"/>
</dbReference>
<evidence type="ECO:0000259" key="2">
    <source>
        <dbReference type="PROSITE" id="PS50405"/>
    </source>
</evidence>
<dbReference type="PANTHER" id="PTHR44051:SF8">
    <property type="entry name" value="GLUTATHIONE S-TRANSFERASE GSTA"/>
    <property type="match status" value="1"/>
</dbReference>
<accession>S9QA03</accession>
<dbReference type="InterPro" id="IPR036282">
    <property type="entry name" value="Glutathione-S-Trfase_C_sf"/>
</dbReference>
<dbReference type="PROSITE" id="PS50405">
    <property type="entry name" value="GST_CTER"/>
    <property type="match status" value="1"/>
</dbReference>
<dbReference type="Pfam" id="PF02798">
    <property type="entry name" value="GST_N"/>
    <property type="match status" value="1"/>
</dbReference>
<dbReference type="CDD" id="cd03046">
    <property type="entry name" value="GST_N_GTT1_like"/>
    <property type="match status" value="1"/>
</dbReference>
<keyword evidence="4" id="KW-1185">Reference proteome</keyword>
<comment type="caution">
    <text evidence="3">The sequence shown here is derived from an EMBL/GenBank/DDBJ whole genome shotgun (WGS) entry which is preliminary data.</text>
</comment>
<dbReference type="SFLD" id="SFLDG00358">
    <property type="entry name" value="Main_(cytGST)"/>
    <property type="match status" value="1"/>
</dbReference>
<reference evidence="3" key="1">
    <citation type="submission" date="2013-05" db="EMBL/GenBank/DDBJ databases">
        <title>Genome assembly of Cystobacter fuscus DSM 2262.</title>
        <authorList>
            <person name="Sharma G."/>
            <person name="Khatri I."/>
            <person name="Kaur C."/>
            <person name="Mayilraj S."/>
            <person name="Subramanian S."/>
        </authorList>
    </citation>
    <scope>NUCLEOTIDE SEQUENCE [LARGE SCALE GENOMIC DNA]</scope>
    <source>
        <strain evidence="3">DSM 2262</strain>
    </source>
</reference>
<dbReference type="AlphaFoldDB" id="S9QA03"/>